<sequence length="213" mass="24405">MDQKGDDIMDDIAEALDGDHKLNLTADQNDEDDEAVNKECENFLNSLKGEGTQNIETDQLLKQFQGMMGNILEGINPNNQEQQKAFQETFEKLEQAPQFDELADKMLLQFMDKDVLEQPMKETYDAYNKFIQENKNKLNEEDLKKYEKQKDCVEKIIDQLNTNPNDKEKLIQLFENMQAEGDPPQEVFGGNENPLNFINAPSEGAQGEPCSIF</sequence>
<dbReference type="GO" id="GO:0033328">
    <property type="term" value="F:peroxisome membrane targeting sequence binding"/>
    <property type="evidence" value="ECO:0007669"/>
    <property type="project" value="TreeGrafter"/>
</dbReference>
<protein>
    <recommendedName>
        <fullName evidence="4">Pex19 protein</fullName>
    </recommendedName>
</protein>
<organism evidence="2 3">
    <name type="scientific">Paramecium sonneborni</name>
    <dbReference type="NCBI Taxonomy" id="65129"/>
    <lineage>
        <taxon>Eukaryota</taxon>
        <taxon>Sar</taxon>
        <taxon>Alveolata</taxon>
        <taxon>Ciliophora</taxon>
        <taxon>Intramacronucleata</taxon>
        <taxon>Oligohymenophorea</taxon>
        <taxon>Peniculida</taxon>
        <taxon>Parameciidae</taxon>
        <taxon>Paramecium</taxon>
    </lineage>
</organism>
<evidence type="ECO:0008006" key="4">
    <source>
        <dbReference type="Google" id="ProtNLM"/>
    </source>
</evidence>
<dbReference type="Pfam" id="PF04614">
    <property type="entry name" value="Pex19"/>
    <property type="match status" value="1"/>
</dbReference>
<evidence type="ECO:0000256" key="1">
    <source>
        <dbReference type="SAM" id="Coils"/>
    </source>
</evidence>
<feature type="coiled-coil region" evidence="1">
    <location>
        <begin position="136"/>
        <end position="163"/>
    </location>
</feature>
<dbReference type="InterPro" id="IPR006708">
    <property type="entry name" value="Pex19"/>
</dbReference>
<reference evidence="2" key="1">
    <citation type="submission" date="2021-01" db="EMBL/GenBank/DDBJ databases">
        <authorList>
            <consortium name="Genoscope - CEA"/>
            <person name="William W."/>
        </authorList>
    </citation>
    <scope>NUCLEOTIDE SEQUENCE</scope>
</reference>
<dbReference type="PANTHER" id="PTHR12774:SF2">
    <property type="entry name" value="PEROXISOMAL BIOGENESIS FACTOR 19"/>
    <property type="match status" value="1"/>
</dbReference>
<dbReference type="OrthoDB" id="21292at2759"/>
<dbReference type="PANTHER" id="PTHR12774">
    <property type="entry name" value="PEROXISOMAL BIOGENESIS FACTOR 19"/>
    <property type="match status" value="1"/>
</dbReference>
<name>A0A8S1KT82_9CILI</name>
<dbReference type="GO" id="GO:0005778">
    <property type="term" value="C:peroxisomal membrane"/>
    <property type="evidence" value="ECO:0007669"/>
    <property type="project" value="TreeGrafter"/>
</dbReference>
<keyword evidence="3" id="KW-1185">Reference proteome</keyword>
<gene>
    <name evidence="2" type="ORF">PSON_ATCC_30995.1.T0090509</name>
</gene>
<evidence type="ECO:0000313" key="3">
    <source>
        <dbReference type="Proteomes" id="UP000692954"/>
    </source>
</evidence>
<keyword evidence="1" id="KW-0175">Coiled coil</keyword>
<comment type="caution">
    <text evidence="2">The sequence shown here is derived from an EMBL/GenBank/DDBJ whole genome shotgun (WGS) entry which is preliminary data.</text>
</comment>
<dbReference type="EMBL" id="CAJJDN010000009">
    <property type="protein sequence ID" value="CAD8055896.1"/>
    <property type="molecule type" value="Genomic_DNA"/>
</dbReference>
<evidence type="ECO:0000313" key="2">
    <source>
        <dbReference type="EMBL" id="CAD8055896.1"/>
    </source>
</evidence>
<proteinExistence type="predicted"/>
<dbReference type="AlphaFoldDB" id="A0A8S1KT82"/>
<dbReference type="GO" id="GO:0045046">
    <property type="term" value="P:protein import into peroxisome membrane"/>
    <property type="evidence" value="ECO:0007669"/>
    <property type="project" value="TreeGrafter"/>
</dbReference>
<accession>A0A8S1KT82</accession>
<dbReference type="Proteomes" id="UP000692954">
    <property type="component" value="Unassembled WGS sequence"/>
</dbReference>